<reference evidence="3 4" key="1">
    <citation type="submission" date="2020-07" db="EMBL/GenBank/DDBJ databases">
        <title>Sequencing the genomes of 1000 actinobacteria strains.</title>
        <authorList>
            <person name="Klenk H.-P."/>
        </authorList>
    </citation>
    <scope>NUCLEOTIDE SEQUENCE [LARGE SCALE GENOMIC DNA]</scope>
    <source>
        <strain evidence="3 4">DSM 24662</strain>
    </source>
</reference>
<evidence type="ECO:0000313" key="3">
    <source>
        <dbReference type="EMBL" id="NYE19325.1"/>
    </source>
</evidence>
<dbReference type="AlphaFoldDB" id="A0A7Y9GPU8"/>
<feature type="region of interest" description="Disordered" evidence="1">
    <location>
        <begin position="1"/>
        <end position="20"/>
    </location>
</feature>
<keyword evidence="2" id="KW-1133">Transmembrane helix</keyword>
<feature type="transmembrane region" description="Helical" evidence="2">
    <location>
        <begin position="26"/>
        <end position="49"/>
    </location>
</feature>
<name>A0A7Y9GPU8_9MICO</name>
<feature type="compositionally biased region" description="Low complexity" evidence="1">
    <location>
        <begin position="51"/>
        <end position="66"/>
    </location>
</feature>
<dbReference type="Proteomes" id="UP000576969">
    <property type="component" value="Unassembled WGS sequence"/>
</dbReference>
<organism evidence="3 4">
    <name type="scientific">Microbacterium immunditiarum</name>
    <dbReference type="NCBI Taxonomy" id="337480"/>
    <lineage>
        <taxon>Bacteria</taxon>
        <taxon>Bacillati</taxon>
        <taxon>Actinomycetota</taxon>
        <taxon>Actinomycetes</taxon>
        <taxon>Micrococcales</taxon>
        <taxon>Microbacteriaceae</taxon>
        <taxon>Microbacterium</taxon>
    </lineage>
</organism>
<accession>A0A7Y9GPU8</accession>
<dbReference type="EMBL" id="JACCBV010000001">
    <property type="protein sequence ID" value="NYE19325.1"/>
    <property type="molecule type" value="Genomic_DNA"/>
</dbReference>
<protein>
    <recommendedName>
        <fullName evidence="5">Tat pathway signal sequence domain protein</fullName>
    </recommendedName>
</protein>
<keyword evidence="2" id="KW-0812">Transmembrane</keyword>
<proteinExistence type="predicted"/>
<evidence type="ECO:0000256" key="2">
    <source>
        <dbReference type="SAM" id="Phobius"/>
    </source>
</evidence>
<dbReference type="RefSeq" id="WP_179488590.1">
    <property type="nucleotide sequence ID" value="NZ_JACCBV010000001.1"/>
</dbReference>
<evidence type="ECO:0008006" key="5">
    <source>
        <dbReference type="Google" id="ProtNLM"/>
    </source>
</evidence>
<gene>
    <name evidence="3" type="ORF">BJ991_001353</name>
</gene>
<sequence>MTEPQISPAADPPPPRRRRWLTPRTLGIASAVSAGAAAVALVFATQVAVQATSTPPDATSTPIAADSTDDDAPEKAGTPIEPPTQLPAVNDKLTGSEVEYVRYLGAQHPDFAAGRDVFGGDGMQFLSTDVAEPSAYSDGHRRLISLYYDYATDETVSMVVDVAAQTVESVQRAQGTQPAPTDAETAHAWQLLLESELREPVAEEFAGLTGGSALTPQSNEIELTAHSFSADAGTFGAEQCGIQRCVQVLAQVDGGAFLTTSTIVVNLSTQSVLPIS</sequence>
<evidence type="ECO:0000256" key="1">
    <source>
        <dbReference type="SAM" id="MobiDB-lite"/>
    </source>
</evidence>
<evidence type="ECO:0000313" key="4">
    <source>
        <dbReference type="Proteomes" id="UP000576969"/>
    </source>
</evidence>
<feature type="region of interest" description="Disordered" evidence="1">
    <location>
        <begin position="51"/>
        <end position="86"/>
    </location>
</feature>
<keyword evidence="4" id="KW-1185">Reference proteome</keyword>
<comment type="caution">
    <text evidence="3">The sequence shown here is derived from an EMBL/GenBank/DDBJ whole genome shotgun (WGS) entry which is preliminary data.</text>
</comment>
<keyword evidence="2" id="KW-0472">Membrane</keyword>